<organism evidence="1 2">
    <name type="scientific">Neorickettsia helminthoeca str. Oregon</name>
    <dbReference type="NCBI Taxonomy" id="1286528"/>
    <lineage>
        <taxon>Bacteria</taxon>
        <taxon>Pseudomonadati</taxon>
        <taxon>Pseudomonadota</taxon>
        <taxon>Alphaproteobacteria</taxon>
        <taxon>Rickettsiales</taxon>
        <taxon>Anaplasmataceae</taxon>
        <taxon>Neorickettsia</taxon>
    </lineage>
</organism>
<dbReference type="HOGENOM" id="CLU_498587_0_0_5"/>
<evidence type="ECO:0000313" key="2">
    <source>
        <dbReference type="Proteomes" id="UP000023755"/>
    </source>
</evidence>
<dbReference type="AlphaFoldDB" id="X5H4C3"/>
<proteinExistence type="predicted"/>
<reference evidence="1 2" key="1">
    <citation type="submission" date="2014-03" db="EMBL/GenBank/DDBJ databases">
        <title>Sequencing and Comparison of Genomes and Transcriptome Profiles of Human Ehrlichiosis Agents.</title>
        <authorList>
            <person name="Lin M."/>
            <person name="Daugherty S.C."/>
            <person name="Nagaraj S."/>
            <person name="Cheng Z."/>
            <person name="Xiong Q."/>
            <person name="Lin F.-Y."/>
            <person name="Sengamalay N."/>
            <person name="Ott S."/>
            <person name="Godinez A."/>
            <person name="Tallon L.J."/>
            <person name="Sadzewicz L."/>
            <person name="Fraser C.M."/>
            <person name="Dunning Hotopp J.C."/>
            <person name="Rikihisa Y."/>
        </authorList>
    </citation>
    <scope>NUCLEOTIDE SEQUENCE [LARGE SCALE GENOMIC DNA]</scope>
    <source>
        <strain evidence="1 2">Oregon</strain>
    </source>
</reference>
<dbReference type="Proteomes" id="UP000023755">
    <property type="component" value="Chromosome"/>
</dbReference>
<dbReference type="EMBL" id="CP007481">
    <property type="protein sequence ID" value="AHX11513.1"/>
    <property type="molecule type" value="Genomic_DNA"/>
</dbReference>
<evidence type="ECO:0000313" key="1">
    <source>
        <dbReference type="EMBL" id="AHX11513.1"/>
    </source>
</evidence>
<accession>X5H4C3</accession>
<protein>
    <submittedName>
        <fullName evidence="1">Uncharacterized protein</fullName>
    </submittedName>
</protein>
<dbReference type="KEGG" id="nhm:NHE_0575"/>
<sequence length="546" mass="59560">METGNAVGQRSIRQQGFQRVGFSQSRFTVVEKYKEFFLAVKSELGKALVIDRLNYAYLSHILWKGATPEEIRYYKEAIEGGVRVCGSEYKSPKARPWAEAAKAAKSTTLLNRLCIVDLGALNLFKVVFEYALCDFLSGRTEKLTKKHAVELVKIFKRHFRERPICMGVEHLSNGVQSLLRTPRASYRSGNRRGKCTDFPTLYTTVYSTADRASRFQLVMVALFASSLCDFFSSIKVKKYFGRYYRLKYDLKNMKYLGFDYTSVQKANAVLYILSEVENSGEYLNRPSLGYLQISETPILHSPINESWDRTEVSGSFTEVHGLSNLDEGFVFSRQNAFEGCVLATTSSVRDGYPLPELPATNGASLHGVYTSLFEGNKDPGTVSSTGSCRPIAAPILNGASLHGVYTSLFEGNKDPGTVSSTGSCRPIAAPILNGASLHGVYTSLFEGNKDPGTVSSTGSCRPIAAPILNGASLHGVYTSLFEGNKDPGTVSSTGSCRPIAAPILNGASLHGVRSQLSERNEELSNGTPGLTVASIQPVVSPALSRP</sequence>
<dbReference type="STRING" id="1286528.NHE_0575"/>
<gene>
    <name evidence="1" type="ORF">NHE_0575</name>
</gene>
<keyword evidence="2" id="KW-1185">Reference proteome</keyword>
<name>X5H4C3_9RICK</name>
<dbReference type="RefSeq" id="WP_038559669.1">
    <property type="nucleotide sequence ID" value="NZ_CP007481.1"/>
</dbReference>